<accession>A0A0C2X8S2</accession>
<dbReference type="InterPro" id="IPR035892">
    <property type="entry name" value="C2_domain_sf"/>
</dbReference>
<dbReference type="InterPro" id="IPR000008">
    <property type="entry name" value="C2_dom"/>
</dbReference>
<name>A0A0C2X8S2_AMAMK</name>
<feature type="domain" description="C2" evidence="1">
    <location>
        <begin position="32"/>
        <end position="117"/>
    </location>
</feature>
<dbReference type="Pfam" id="PF00168">
    <property type="entry name" value="C2"/>
    <property type="match status" value="1"/>
</dbReference>
<dbReference type="InParanoid" id="A0A0C2X8S2"/>
<dbReference type="SUPFAM" id="SSF49562">
    <property type="entry name" value="C2 domain (Calcium/lipid-binding domain, CaLB)"/>
    <property type="match status" value="1"/>
</dbReference>
<organism evidence="2 3">
    <name type="scientific">Amanita muscaria (strain Koide BX008)</name>
    <dbReference type="NCBI Taxonomy" id="946122"/>
    <lineage>
        <taxon>Eukaryota</taxon>
        <taxon>Fungi</taxon>
        <taxon>Dikarya</taxon>
        <taxon>Basidiomycota</taxon>
        <taxon>Agaricomycotina</taxon>
        <taxon>Agaricomycetes</taxon>
        <taxon>Agaricomycetidae</taxon>
        <taxon>Agaricales</taxon>
        <taxon>Pluteineae</taxon>
        <taxon>Amanitaceae</taxon>
        <taxon>Amanita</taxon>
    </lineage>
</organism>
<evidence type="ECO:0000313" key="2">
    <source>
        <dbReference type="EMBL" id="KIL65163.1"/>
    </source>
</evidence>
<evidence type="ECO:0000313" key="3">
    <source>
        <dbReference type="Proteomes" id="UP000054549"/>
    </source>
</evidence>
<dbReference type="Gene3D" id="2.60.40.150">
    <property type="entry name" value="C2 domain"/>
    <property type="match status" value="1"/>
</dbReference>
<dbReference type="AlphaFoldDB" id="A0A0C2X8S2"/>
<dbReference type="STRING" id="946122.A0A0C2X8S2"/>
<proteinExistence type="predicted"/>
<dbReference type="EMBL" id="KN818244">
    <property type="protein sequence ID" value="KIL65163.1"/>
    <property type="molecule type" value="Genomic_DNA"/>
</dbReference>
<sequence length="296" mass="33572">MVKLPPMPAQEFSHPSRTASVFWSRPKQPTMKVELTVFSAQGIITHHHVTPHLKKLRYSVVVNIGEKEDRTKVVGVIKKAFPVWNRKFLYNQEYMSHTFKLELICHHKHRKDHVVGCSRGHDVFSLQLLQRNEISLYDDHGTECGRVTMGLHILVIRPQMDITRHHTLNHLQSLGIIRNVISDSQVQQISPAWTALLSYLGSVMQLATGIAQIHPIARLAVTAVAFAFEAAAQQCERAKRIDGLVEKMAAIYHLIIGAKPLESVEPFAKTLERLLKTTEDCALFVAEYCRNQTFGM</sequence>
<reference evidence="2 3" key="1">
    <citation type="submission" date="2014-04" db="EMBL/GenBank/DDBJ databases">
        <title>Evolutionary Origins and Diversification of the Mycorrhizal Mutualists.</title>
        <authorList>
            <consortium name="DOE Joint Genome Institute"/>
            <consortium name="Mycorrhizal Genomics Consortium"/>
            <person name="Kohler A."/>
            <person name="Kuo A."/>
            <person name="Nagy L.G."/>
            <person name="Floudas D."/>
            <person name="Copeland A."/>
            <person name="Barry K.W."/>
            <person name="Cichocki N."/>
            <person name="Veneault-Fourrey C."/>
            <person name="LaButti K."/>
            <person name="Lindquist E.A."/>
            <person name="Lipzen A."/>
            <person name="Lundell T."/>
            <person name="Morin E."/>
            <person name="Murat C."/>
            <person name="Riley R."/>
            <person name="Ohm R."/>
            <person name="Sun H."/>
            <person name="Tunlid A."/>
            <person name="Henrissat B."/>
            <person name="Grigoriev I.V."/>
            <person name="Hibbett D.S."/>
            <person name="Martin F."/>
        </authorList>
    </citation>
    <scope>NUCLEOTIDE SEQUENCE [LARGE SCALE GENOMIC DNA]</scope>
    <source>
        <strain evidence="2 3">Koide BX008</strain>
    </source>
</reference>
<gene>
    <name evidence="2" type="ORF">M378DRAFT_198147</name>
</gene>
<protein>
    <recommendedName>
        <fullName evidence="1">C2 domain-containing protein</fullName>
    </recommendedName>
</protein>
<dbReference type="Proteomes" id="UP000054549">
    <property type="component" value="Unassembled WGS sequence"/>
</dbReference>
<dbReference type="HOGENOM" id="CLU_940005_0_0_1"/>
<evidence type="ECO:0000259" key="1">
    <source>
        <dbReference type="Pfam" id="PF00168"/>
    </source>
</evidence>
<keyword evidence="3" id="KW-1185">Reference proteome</keyword>